<name>A0A0L0K8F7_9ACTN</name>
<protein>
    <submittedName>
        <fullName evidence="2">Uncharacterized protein</fullName>
    </submittedName>
</protein>
<comment type="caution">
    <text evidence="2">The sequence shown here is derived from an EMBL/GenBank/DDBJ whole genome shotgun (WGS) entry which is preliminary data.</text>
</comment>
<dbReference type="AlphaFoldDB" id="A0A0L0K8F7"/>
<sequence>MLGIPLSMTQLSAGFCVWVWLSPGAVPEGVAPSGVVDVEGSHEALEPVLWPEPLPVLGAGLAPDPVPAPASDPVPETPVGGEPGLFCSAPQATSVQASAPMVTASRTRKDPGMSWPLHVVRPSVGGRRLAHQRQ</sequence>
<evidence type="ECO:0000313" key="3">
    <source>
        <dbReference type="Proteomes" id="UP000037151"/>
    </source>
</evidence>
<dbReference type="Proteomes" id="UP000037151">
    <property type="component" value="Unassembled WGS sequence"/>
</dbReference>
<gene>
    <name evidence="2" type="ORF">IQ63_16845</name>
</gene>
<dbReference type="EMBL" id="JPPY01000114">
    <property type="protein sequence ID" value="KND34126.1"/>
    <property type="molecule type" value="Genomic_DNA"/>
</dbReference>
<accession>A0A0L0K8F7</accession>
<feature type="region of interest" description="Disordered" evidence="1">
    <location>
        <begin position="61"/>
        <end position="134"/>
    </location>
</feature>
<evidence type="ECO:0000313" key="2">
    <source>
        <dbReference type="EMBL" id="KND34126.1"/>
    </source>
</evidence>
<feature type="compositionally biased region" description="Pro residues" evidence="1">
    <location>
        <begin position="64"/>
        <end position="76"/>
    </location>
</feature>
<evidence type="ECO:0000256" key="1">
    <source>
        <dbReference type="SAM" id="MobiDB-lite"/>
    </source>
</evidence>
<reference evidence="3" key="1">
    <citation type="submission" date="2014-07" db="EMBL/GenBank/DDBJ databases">
        <title>Genome sequencing of plant-pathogenic Streptomyces species.</title>
        <authorList>
            <person name="Harrison J."/>
            <person name="Sapp M."/>
            <person name="Thwaites R."/>
            <person name="Studholme D.J."/>
        </authorList>
    </citation>
    <scope>NUCLEOTIDE SEQUENCE [LARGE SCALE GENOMIC DNA]</scope>
    <source>
        <strain evidence="3">NCPPB 4445</strain>
    </source>
</reference>
<proteinExistence type="predicted"/>
<organism evidence="2 3">
    <name type="scientific">Streptomyces acidiscabies</name>
    <dbReference type="NCBI Taxonomy" id="42234"/>
    <lineage>
        <taxon>Bacteria</taxon>
        <taxon>Bacillati</taxon>
        <taxon>Actinomycetota</taxon>
        <taxon>Actinomycetes</taxon>
        <taxon>Kitasatosporales</taxon>
        <taxon>Streptomycetaceae</taxon>
        <taxon>Streptomyces</taxon>
    </lineage>
</organism>